<dbReference type="SUPFAM" id="SSF53448">
    <property type="entry name" value="Nucleotide-diphospho-sugar transferases"/>
    <property type="match status" value="1"/>
</dbReference>
<name>A0A9D2VG07_9BURK</name>
<evidence type="ECO:0000259" key="1">
    <source>
        <dbReference type="Pfam" id="PF00535"/>
    </source>
</evidence>
<reference evidence="2" key="1">
    <citation type="journal article" date="2021" name="PeerJ">
        <title>Extensive microbial diversity within the chicken gut microbiome revealed by metagenomics and culture.</title>
        <authorList>
            <person name="Gilroy R."/>
            <person name="Ravi A."/>
            <person name="Getino M."/>
            <person name="Pursley I."/>
            <person name="Horton D.L."/>
            <person name="Alikhan N.F."/>
            <person name="Baker D."/>
            <person name="Gharbi K."/>
            <person name="Hall N."/>
            <person name="Watson M."/>
            <person name="Adriaenssens E.M."/>
            <person name="Foster-Nyarko E."/>
            <person name="Jarju S."/>
            <person name="Secka A."/>
            <person name="Antonio M."/>
            <person name="Oren A."/>
            <person name="Chaudhuri R.R."/>
            <person name="La Ragione R."/>
            <person name="Hildebrand F."/>
            <person name="Pallen M.J."/>
        </authorList>
    </citation>
    <scope>NUCLEOTIDE SEQUENCE</scope>
    <source>
        <strain evidence="2">CHK175-13533</strain>
    </source>
</reference>
<dbReference type="Proteomes" id="UP000700248">
    <property type="component" value="Unassembled WGS sequence"/>
</dbReference>
<dbReference type="PANTHER" id="PTHR43685">
    <property type="entry name" value="GLYCOSYLTRANSFERASE"/>
    <property type="match status" value="1"/>
</dbReference>
<evidence type="ECO:0000313" key="3">
    <source>
        <dbReference type="Proteomes" id="UP000700248"/>
    </source>
</evidence>
<proteinExistence type="predicted"/>
<dbReference type="RefSeq" id="WP_276830721.1">
    <property type="nucleotide sequence ID" value="NZ_DYTQ01000065.1"/>
</dbReference>
<organism evidence="2 3">
    <name type="scientific">Paenalcaligenes hominis</name>
    <dbReference type="NCBI Taxonomy" id="643674"/>
    <lineage>
        <taxon>Bacteria</taxon>
        <taxon>Pseudomonadati</taxon>
        <taxon>Pseudomonadota</taxon>
        <taxon>Betaproteobacteria</taxon>
        <taxon>Burkholderiales</taxon>
        <taxon>Alcaligenaceae</taxon>
        <taxon>Paenalcaligenes</taxon>
    </lineage>
</organism>
<sequence length="317" mass="36542">MSIHSVRGQSAVWRYQFTVLTPTYNRAHTLHRVYESLCEQTYQDFEWVVVDDGSTDDTQELVAIWQQEAVFPIHYIWQNNQHKKVAFNRGVQAAQGELIVALDSDDRLESNALYDMARTWCDIPKAERSDYAAVIGLCKAPNGRIVGDMFPYDQIDANPLDMQFKFNIKGEKFGCLSTEVLRQFPFPENIPGFVPESLVWRRIARAGFKTRFVNQVYRVYYDSGDSLSVQGQTNAGHHALGLWLLAHDTVVSSVPWFHYRPREFFKAAARYTRFGLHMRSQAIHKPRGYDLRGLISRALVYSMSPVGALLYLRDRFS</sequence>
<dbReference type="CDD" id="cd00761">
    <property type="entry name" value="Glyco_tranf_GTA_type"/>
    <property type="match status" value="1"/>
</dbReference>
<gene>
    <name evidence="2" type="ORF">K8U84_05590</name>
</gene>
<dbReference type="Pfam" id="PF00535">
    <property type="entry name" value="Glycos_transf_2"/>
    <property type="match status" value="1"/>
</dbReference>
<evidence type="ECO:0000313" key="2">
    <source>
        <dbReference type="EMBL" id="HJH24012.1"/>
    </source>
</evidence>
<dbReference type="InterPro" id="IPR029044">
    <property type="entry name" value="Nucleotide-diphossugar_trans"/>
</dbReference>
<dbReference type="Gene3D" id="3.90.550.10">
    <property type="entry name" value="Spore Coat Polysaccharide Biosynthesis Protein SpsA, Chain A"/>
    <property type="match status" value="1"/>
</dbReference>
<dbReference type="PANTHER" id="PTHR43685:SF2">
    <property type="entry name" value="GLYCOSYLTRANSFERASE 2-LIKE DOMAIN-CONTAINING PROTEIN"/>
    <property type="match status" value="1"/>
</dbReference>
<comment type="caution">
    <text evidence="2">The sequence shown here is derived from an EMBL/GenBank/DDBJ whole genome shotgun (WGS) entry which is preliminary data.</text>
</comment>
<accession>A0A9D2VG07</accession>
<feature type="domain" description="Glycosyltransferase 2-like" evidence="1">
    <location>
        <begin position="18"/>
        <end position="125"/>
    </location>
</feature>
<dbReference type="EMBL" id="DYTQ01000065">
    <property type="protein sequence ID" value="HJH24012.1"/>
    <property type="molecule type" value="Genomic_DNA"/>
</dbReference>
<dbReference type="AlphaFoldDB" id="A0A9D2VG07"/>
<protein>
    <submittedName>
        <fullName evidence="2">Glycosyltransferase family 2 protein</fullName>
    </submittedName>
</protein>
<dbReference type="InterPro" id="IPR050834">
    <property type="entry name" value="Glycosyltransf_2"/>
</dbReference>
<dbReference type="InterPro" id="IPR001173">
    <property type="entry name" value="Glyco_trans_2-like"/>
</dbReference>
<reference evidence="2" key="2">
    <citation type="submission" date="2021-09" db="EMBL/GenBank/DDBJ databases">
        <authorList>
            <person name="Gilroy R."/>
        </authorList>
    </citation>
    <scope>NUCLEOTIDE SEQUENCE</scope>
    <source>
        <strain evidence="2">CHK175-13533</strain>
    </source>
</reference>